<sequence>MKLVLFTLIAGLTFASSAKAQTTSNSGGTRLPRIAIAGLGIESSTFSPAVTQEEAFHARYGAEVFNAYPFMVAIAPLRKKAVWLPAIVGKSLPGGAVTREAYESLVNKMLDSLKKYGPYDGLYFDIHGAMSVIGLDDPEGDLITRIRQVIGYKTLISTSMDLHGNVSWRLAQNTDLMTCYRMAPHEDAMQTKERAVVNLLERIKSGKGKPAYKALITVPILLPGEKTSTRIEPGKSLYSEVEPLADHQQGIVDAGIWIGYAWADEPRNHAAVMVVGDDKSSVTQAAEKLALSFWNVRSKFDFVAPTGTLEQCLAKAIPSQKHPFFISDTGDNPTAGGAGDVTWTLTQLLAKPEFQRADGPSLIYASIPDPGLVKKAIAAGVGGQVEGTAGAIVDHRFAAPVPLKGTVESIVEGDKDAEVEVVVKVGSIHVIVTQKRKPYHKEKDFTRLGLEPRKADIVVVKIGYLEPELYAMQADWIMALTPGGVDQDLFRLPYKRIERPMFPFDKDMKTPDLSAKFVPLSGTAK</sequence>
<keyword evidence="1" id="KW-0732">Signal</keyword>
<dbReference type="InterPro" id="IPR015995">
    <property type="entry name" value="MlrC_N"/>
</dbReference>
<keyword evidence="5" id="KW-1185">Reference proteome</keyword>
<proteinExistence type="predicted"/>
<organism evidence="4 5">
    <name type="scientific">Spirosoma aureum</name>
    <dbReference type="NCBI Taxonomy" id="2692134"/>
    <lineage>
        <taxon>Bacteria</taxon>
        <taxon>Pseudomonadati</taxon>
        <taxon>Bacteroidota</taxon>
        <taxon>Cytophagia</taxon>
        <taxon>Cytophagales</taxon>
        <taxon>Cytophagaceae</taxon>
        <taxon>Spirosoma</taxon>
    </lineage>
</organism>
<dbReference type="Pfam" id="PF07171">
    <property type="entry name" value="MlrC_C"/>
    <property type="match status" value="1"/>
</dbReference>
<evidence type="ECO:0000256" key="1">
    <source>
        <dbReference type="SAM" id="SignalP"/>
    </source>
</evidence>
<evidence type="ECO:0000259" key="2">
    <source>
        <dbReference type="Pfam" id="PF07171"/>
    </source>
</evidence>
<feature type="domain" description="Microcystin LR degradation protein MlrC C-terminal" evidence="2">
    <location>
        <begin position="326"/>
        <end position="496"/>
    </location>
</feature>
<dbReference type="PIRSF" id="PIRSF012702">
    <property type="entry name" value="UCP012702"/>
    <property type="match status" value="1"/>
</dbReference>
<evidence type="ECO:0000313" key="4">
    <source>
        <dbReference type="EMBL" id="QIP15004.1"/>
    </source>
</evidence>
<evidence type="ECO:0000259" key="3">
    <source>
        <dbReference type="Pfam" id="PF07364"/>
    </source>
</evidence>
<dbReference type="EMBL" id="CP050063">
    <property type="protein sequence ID" value="QIP15004.1"/>
    <property type="molecule type" value="Genomic_DNA"/>
</dbReference>
<feature type="signal peptide" evidence="1">
    <location>
        <begin position="1"/>
        <end position="20"/>
    </location>
</feature>
<protein>
    <submittedName>
        <fullName evidence="4">M81 family metallopeptidase</fullName>
    </submittedName>
</protein>
<feature type="chain" id="PRO_5026141678" evidence="1">
    <location>
        <begin position="21"/>
        <end position="525"/>
    </location>
</feature>
<dbReference type="RefSeq" id="WP_167212195.1">
    <property type="nucleotide sequence ID" value="NZ_CP050063.1"/>
</dbReference>
<dbReference type="Pfam" id="PF07364">
    <property type="entry name" value="DUF1485"/>
    <property type="match status" value="1"/>
</dbReference>
<reference evidence="4 5" key="1">
    <citation type="submission" date="2020-03" db="EMBL/GenBank/DDBJ databases">
        <authorList>
            <person name="Kim M.K."/>
        </authorList>
    </citation>
    <scope>NUCLEOTIDE SEQUENCE [LARGE SCALE GENOMIC DNA]</scope>
    <source>
        <strain evidence="4 5">BT328</strain>
    </source>
</reference>
<gene>
    <name evidence="4" type="ORF">G8759_21445</name>
</gene>
<dbReference type="Proteomes" id="UP000501802">
    <property type="component" value="Chromosome"/>
</dbReference>
<feature type="domain" description="Microcystin LR degradation protein MlrC N-terminal" evidence="3">
    <location>
        <begin position="33"/>
        <end position="317"/>
    </location>
</feature>
<name>A0A6G9ARN8_9BACT</name>
<dbReference type="InterPro" id="IPR010799">
    <property type="entry name" value="MlrC_C"/>
</dbReference>
<dbReference type="InterPro" id="IPR009197">
    <property type="entry name" value="MlrC"/>
</dbReference>
<accession>A0A6G9ARN8</accession>
<dbReference type="AlphaFoldDB" id="A0A6G9ARN8"/>
<evidence type="ECO:0000313" key="5">
    <source>
        <dbReference type="Proteomes" id="UP000501802"/>
    </source>
</evidence>
<dbReference type="KEGG" id="spib:G8759_21445"/>